<feature type="compositionally biased region" description="Basic residues" evidence="1">
    <location>
        <begin position="46"/>
        <end position="63"/>
    </location>
</feature>
<feature type="compositionally biased region" description="Pro residues" evidence="1">
    <location>
        <begin position="71"/>
        <end position="80"/>
    </location>
</feature>
<feature type="compositionally biased region" description="Low complexity" evidence="1">
    <location>
        <begin position="179"/>
        <end position="193"/>
    </location>
</feature>
<dbReference type="Proteomes" id="UP000219338">
    <property type="component" value="Unassembled WGS sequence"/>
</dbReference>
<accession>A0A284R667</accession>
<keyword evidence="3" id="KW-1185">Reference proteome</keyword>
<organism evidence="2 3">
    <name type="scientific">Armillaria ostoyae</name>
    <name type="common">Armillaria root rot fungus</name>
    <dbReference type="NCBI Taxonomy" id="47428"/>
    <lineage>
        <taxon>Eukaryota</taxon>
        <taxon>Fungi</taxon>
        <taxon>Dikarya</taxon>
        <taxon>Basidiomycota</taxon>
        <taxon>Agaricomycotina</taxon>
        <taxon>Agaricomycetes</taxon>
        <taxon>Agaricomycetidae</taxon>
        <taxon>Agaricales</taxon>
        <taxon>Marasmiineae</taxon>
        <taxon>Physalacriaceae</taxon>
        <taxon>Armillaria</taxon>
    </lineage>
</organism>
<feature type="compositionally biased region" description="Low complexity" evidence="1">
    <location>
        <begin position="13"/>
        <end position="23"/>
    </location>
</feature>
<sequence length="244" mass="26413">MSQTPSESGKDQSPSPLSLNLSLQDYPPLPTSKTSDKREDMSSTKSMKKSLRSRIPFFRKKKSSASLPRDSPSPSPPAPSSPSESPESLSSSMQTLQPKTTHPIPPQTPSTLSGSATTTWAHEQTGSSVWVKPGLQIPEISQRPVEPPLPPSSPPPTYDELTQQLAMLRQEKSLHDSLRSTTRSSASSHATKSPLPSTSVQVARDWRKKQPPSIGRANEPLVLRPMPSMRSKQKSTASILSGSS</sequence>
<dbReference type="EMBL" id="FUEG01000005">
    <property type="protein sequence ID" value="SJL04218.1"/>
    <property type="molecule type" value="Genomic_DNA"/>
</dbReference>
<dbReference type="AlphaFoldDB" id="A0A284R667"/>
<feature type="compositionally biased region" description="Low complexity" evidence="1">
    <location>
        <begin position="81"/>
        <end position="92"/>
    </location>
</feature>
<proteinExistence type="predicted"/>
<evidence type="ECO:0000256" key="1">
    <source>
        <dbReference type="SAM" id="MobiDB-lite"/>
    </source>
</evidence>
<feature type="compositionally biased region" description="Polar residues" evidence="1">
    <location>
        <begin position="234"/>
        <end position="244"/>
    </location>
</feature>
<reference evidence="3" key="1">
    <citation type="journal article" date="2017" name="Nat. Ecol. Evol.">
        <title>Genome expansion and lineage-specific genetic innovations in the forest pathogenic fungi Armillaria.</title>
        <authorList>
            <person name="Sipos G."/>
            <person name="Prasanna A.N."/>
            <person name="Walter M.C."/>
            <person name="O'Connor E."/>
            <person name="Balint B."/>
            <person name="Krizsan K."/>
            <person name="Kiss B."/>
            <person name="Hess J."/>
            <person name="Varga T."/>
            <person name="Slot J."/>
            <person name="Riley R."/>
            <person name="Boka B."/>
            <person name="Rigling D."/>
            <person name="Barry K."/>
            <person name="Lee J."/>
            <person name="Mihaltcheva S."/>
            <person name="LaButti K."/>
            <person name="Lipzen A."/>
            <person name="Waldron R."/>
            <person name="Moloney N.M."/>
            <person name="Sperisen C."/>
            <person name="Kredics L."/>
            <person name="Vagvoelgyi C."/>
            <person name="Patrignani A."/>
            <person name="Fitzpatrick D."/>
            <person name="Nagy I."/>
            <person name="Doyle S."/>
            <person name="Anderson J.B."/>
            <person name="Grigoriev I.V."/>
            <person name="Gueldener U."/>
            <person name="Muensterkoetter M."/>
            <person name="Nagy L.G."/>
        </authorList>
    </citation>
    <scope>NUCLEOTIDE SEQUENCE [LARGE SCALE GENOMIC DNA]</scope>
    <source>
        <strain evidence="3">C18/9</strain>
    </source>
</reference>
<feature type="compositionally biased region" description="Polar residues" evidence="1">
    <location>
        <begin position="109"/>
        <end position="128"/>
    </location>
</feature>
<evidence type="ECO:0000313" key="3">
    <source>
        <dbReference type="Proteomes" id="UP000219338"/>
    </source>
</evidence>
<feature type="compositionally biased region" description="Pro residues" evidence="1">
    <location>
        <begin position="145"/>
        <end position="157"/>
    </location>
</feature>
<protein>
    <submittedName>
        <fullName evidence="2">Uncharacterized protein</fullName>
    </submittedName>
</protein>
<name>A0A284R667_ARMOS</name>
<evidence type="ECO:0000313" key="2">
    <source>
        <dbReference type="EMBL" id="SJL04218.1"/>
    </source>
</evidence>
<feature type="compositionally biased region" description="Basic and acidic residues" evidence="1">
    <location>
        <begin position="169"/>
        <end position="178"/>
    </location>
</feature>
<gene>
    <name evidence="2" type="ORF">ARMOST_07579</name>
</gene>
<feature type="region of interest" description="Disordered" evidence="1">
    <location>
        <begin position="1"/>
        <end position="244"/>
    </location>
</feature>